<evidence type="ECO:0000313" key="10">
    <source>
        <dbReference type="Proteomes" id="UP001154282"/>
    </source>
</evidence>
<dbReference type="Pfam" id="PF00847">
    <property type="entry name" value="AP2"/>
    <property type="match status" value="1"/>
</dbReference>
<feature type="region of interest" description="Disordered" evidence="7">
    <location>
        <begin position="73"/>
        <end position="99"/>
    </location>
</feature>
<feature type="region of interest" description="Disordered" evidence="7">
    <location>
        <begin position="390"/>
        <end position="413"/>
    </location>
</feature>
<evidence type="ECO:0000256" key="6">
    <source>
        <dbReference type="ARBA" id="ARBA00024343"/>
    </source>
</evidence>
<reference evidence="9" key="1">
    <citation type="submission" date="2022-08" db="EMBL/GenBank/DDBJ databases">
        <authorList>
            <person name="Gutierrez-Valencia J."/>
        </authorList>
    </citation>
    <scope>NUCLEOTIDE SEQUENCE</scope>
</reference>
<sequence>MASEATGGGGMRGRKRFVGVRQRPSGRWVAEIKDTIQKIRVWLGTFDTAEEAARAYDEAACLLRGANTRTNFWPSADPHHNHHSSTSSSSPPSQPPALPSRITNLLLKRLNARNTSRHLSSSSSSSSSMVVNKQQQKNQQQYVIRGTQEGQVDEDDEEEAASTEITGFSNHFTNANPITSIGITTTTKHPYVEASIAESTLCMSGDRKDDFCYDIADDRSTAAAAVTGWDSGNCYDSNFYQPFDSNAVLQQHVGDQGGDLDLDFNFVNDLGAPSGVAAAHYSPFEIAQEIQEEPVLEPYHQSNNNGIDNDDDEPSMQLRAAMKRMKYERKFSASLYAFHGIPECLRLQLSGSAVSSPSEHLSNLQNVCRRNNRVQSQEIEQRVLAKEDKDESFVMVDKQQQNPQSTTGEESTLWSSLDLPPICFVS</sequence>
<dbReference type="SMART" id="SM00380">
    <property type="entry name" value="AP2"/>
    <property type="match status" value="1"/>
</dbReference>
<dbReference type="Proteomes" id="UP001154282">
    <property type="component" value="Unassembled WGS sequence"/>
</dbReference>
<dbReference type="InterPro" id="IPR001471">
    <property type="entry name" value="AP2/ERF_dom"/>
</dbReference>
<evidence type="ECO:0000256" key="2">
    <source>
        <dbReference type="ARBA" id="ARBA00023015"/>
    </source>
</evidence>
<keyword evidence="4" id="KW-0804">Transcription</keyword>
<comment type="caution">
    <text evidence="9">The sequence shown here is derived from an EMBL/GenBank/DDBJ whole genome shotgun (WGS) entry which is preliminary data.</text>
</comment>
<dbReference type="GO" id="GO:0003700">
    <property type="term" value="F:DNA-binding transcription factor activity"/>
    <property type="evidence" value="ECO:0007669"/>
    <property type="project" value="InterPro"/>
</dbReference>
<name>A0AAV0IHG6_9ROSI</name>
<organism evidence="9 10">
    <name type="scientific">Linum tenue</name>
    <dbReference type="NCBI Taxonomy" id="586396"/>
    <lineage>
        <taxon>Eukaryota</taxon>
        <taxon>Viridiplantae</taxon>
        <taxon>Streptophyta</taxon>
        <taxon>Embryophyta</taxon>
        <taxon>Tracheophyta</taxon>
        <taxon>Spermatophyta</taxon>
        <taxon>Magnoliopsida</taxon>
        <taxon>eudicotyledons</taxon>
        <taxon>Gunneridae</taxon>
        <taxon>Pentapetalae</taxon>
        <taxon>rosids</taxon>
        <taxon>fabids</taxon>
        <taxon>Malpighiales</taxon>
        <taxon>Linaceae</taxon>
        <taxon>Linum</taxon>
    </lineage>
</organism>
<dbReference type="PANTHER" id="PTHR31194">
    <property type="entry name" value="SHN SHINE , DNA BINDING / TRANSCRIPTION FACTOR"/>
    <property type="match status" value="1"/>
</dbReference>
<dbReference type="GO" id="GO:0005634">
    <property type="term" value="C:nucleus"/>
    <property type="evidence" value="ECO:0007669"/>
    <property type="project" value="UniProtKB-SubCell"/>
</dbReference>
<feature type="region of interest" description="Disordered" evidence="7">
    <location>
        <begin position="114"/>
        <end position="169"/>
    </location>
</feature>
<protein>
    <recommendedName>
        <fullName evidence="8">AP2/ERF domain-containing protein</fullName>
    </recommendedName>
</protein>
<dbReference type="InterPro" id="IPR050913">
    <property type="entry name" value="AP2/ERF_ERF"/>
</dbReference>
<evidence type="ECO:0000256" key="5">
    <source>
        <dbReference type="ARBA" id="ARBA00023242"/>
    </source>
</evidence>
<accession>A0AAV0IHG6</accession>
<evidence type="ECO:0000256" key="3">
    <source>
        <dbReference type="ARBA" id="ARBA00023125"/>
    </source>
</evidence>
<dbReference type="AlphaFoldDB" id="A0AAV0IHG6"/>
<feature type="domain" description="AP2/ERF" evidence="8">
    <location>
        <begin position="16"/>
        <end position="73"/>
    </location>
</feature>
<comment type="subcellular location">
    <subcellularLocation>
        <location evidence="1">Nucleus</location>
    </subcellularLocation>
</comment>
<dbReference type="SUPFAM" id="SSF54171">
    <property type="entry name" value="DNA-binding domain"/>
    <property type="match status" value="1"/>
</dbReference>
<evidence type="ECO:0000256" key="1">
    <source>
        <dbReference type="ARBA" id="ARBA00004123"/>
    </source>
</evidence>
<dbReference type="Gene3D" id="3.30.730.10">
    <property type="entry name" value="AP2/ERF domain"/>
    <property type="match status" value="1"/>
</dbReference>
<proteinExistence type="inferred from homology"/>
<dbReference type="InterPro" id="IPR016177">
    <property type="entry name" value="DNA-bd_dom_sf"/>
</dbReference>
<comment type="similarity">
    <text evidence="6">Belongs to the AP2/ERF transcription factor family. ERF subfamily.</text>
</comment>
<keyword evidence="3" id="KW-0238">DNA-binding</keyword>
<keyword evidence="2" id="KW-0805">Transcription regulation</keyword>
<dbReference type="GO" id="GO:0009877">
    <property type="term" value="P:nodulation"/>
    <property type="evidence" value="ECO:0007669"/>
    <property type="project" value="UniProtKB-ARBA"/>
</dbReference>
<dbReference type="CDD" id="cd00018">
    <property type="entry name" value="AP2"/>
    <property type="match status" value="1"/>
</dbReference>
<evidence type="ECO:0000313" key="9">
    <source>
        <dbReference type="EMBL" id="CAI0396463.1"/>
    </source>
</evidence>
<evidence type="ECO:0000256" key="7">
    <source>
        <dbReference type="SAM" id="MobiDB-lite"/>
    </source>
</evidence>
<keyword evidence="10" id="KW-1185">Reference proteome</keyword>
<feature type="region of interest" description="Disordered" evidence="7">
    <location>
        <begin position="1"/>
        <end position="24"/>
    </location>
</feature>
<feature type="compositionally biased region" description="Acidic residues" evidence="7">
    <location>
        <begin position="151"/>
        <end position="161"/>
    </location>
</feature>
<dbReference type="EMBL" id="CAMGYJ010000003">
    <property type="protein sequence ID" value="CAI0396463.1"/>
    <property type="molecule type" value="Genomic_DNA"/>
</dbReference>
<dbReference type="PRINTS" id="PR00367">
    <property type="entry name" value="ETHRSPELEMNT"/>
</dbReference>
<dbReference type="InterPro" id="IPR036955">
    <property type="entry name" value="AP2/ERF_dom_sf"/>
</dbReference>
<feature type="compositionally biased region" description="Polar residues" evidence="7">
    <location>
        <begin position="398"/>
        <end position="413"/>
    </location>
</feature>
<evidence type="ECO:0000259" key="8">
    <source>
        <dbReference type="PROSITE" id="PS51032"/>
    </source>
</evidence>
<feature type="compositionally biased region" description="Low complexity" evidence="7">
    <location>
        <begin position="120"/>
        <end position="141"/>
    </location>
</feature>
<dbReference type="PANTHER" id="PTHR31194:SF197">
    <property type="entry name" value="OS12G0582900 PROTEIN"/>
    <property type="match status" value="1"/>
</dbReference>
<dbReference type="GO" id="GO:0003677">
    <property type="term" value="F:DNA binding"/>
    <property type="evidence" value="ECO:0007669"/>
    <property type="project" value="UniProtKB-KW"/>
</dbReference>
<dbReference type="FunFam" id="3.30.730.10:FF:000005">
    <property type="entry name" value="ethylene-responsive transcription factor RAP2-11"/>
    <property type="match status" value="1"/>
</dbReference>
<evidence type="ECO:0000256" key="4">
    <source>
        <dbReference type="ARBA" id="ARBA00023163"/>
    </source>
</evidence>
<feature type="compositionally biased region" description="Gly residues" evidence="7">
    <location>
        <begin position="1"/>
        <end position="11"/>
    </location>
</feature>
<keyword evidence="5" id="KW-0539">Nucleus</keyword>
<gene>
    <name evidence="9" type="ORF">LITE_LOCUS9132</name>
</gene>
<dbReference type="PROSITE" id="PS51032">
    <property type="entry name" value="AP2_ERF"/>
    <property type="match status" value="1"/>
</dbReference>